<evidence type="ECO:0000313" key="1">
    <source>
        <dbReference type="EMBL" id="WDE98755.1"/>
    </source>
</evidence>
<dbReference type="Proteomes" id="UP001214250">
    <property type="component" value="Chromosome 2"/>
</dbReference>
<dbReference type="InterPro" id="IPR021246">
    <property type="entry name" value="DUF2797"/>
</dbReference>
<accession>A0ABY7VZX9</accession>
<reference evidence="1 2" key="1">
    <citation type="submission" date="2023-02" db="EMBL/GenBank/DDBJ databases">
        <title>Genome sequence of Lentisphaera profundi SAORIC-696.</title>
        <authorList>
            <person name="Kim e."/>
            <person name="Cho J.-C."/>
            <person name="Choi A."/>
            <person name="Kang I."/>
        </authorList>
    </citation>
    <scope>NUCLEOTIDE SEQUENCE [LARGE SCALE GENOMIC DNA]</scope>
    <source>
        <strain evidence="1 2">SAORIC-696</strain>
    </source>
</reference>
<name>A0ABY7VZX9_9BACT</name>
<dbReference type="EMBL" id="CP117812">
    <property type="protein sequence ID" value="WDE98755.1"/>
    <property type="molecule type" value="Genomic_DNA"/>
</dbReference>
<proteinExistence type="predicted"/>
<sequence length="272" mass="30336">MNQLTGNLDKMNTLCPTNGGLVEYSLSMNGKGVLPLNALIGKKVSWSYQGQINCIHCGASIKKAVGQGSCWPCFNNLACNDLCIMKPETCHYAKGTCRQPKWADTHCMTDQALYLARSSGVKIGITRGGNHLTRWADQGASEALVIGLFPNRLDVGLAEKAISSSGISDRTSWQKMLKHDLTDTAFEPIMEQVKEILSKEQQQYLLDEPKTIKLEYPHIEWPKKVKSLKLDKVPIYTATLMAIKGQYLIFDTNEVFNVRAHSGYNISFSWED</sequence>
<gene>
    <name evidence="1" type="ORF">PQO03_13005</name>
</gene>
<evidence type="ECO:0000313" key="2">
    <source>
        <dbReference type="Proteomes" id="UP001214250"/>
    </source>
</evidence>
<organism evidence="1 2">
    <name type="scientific">Lentisphaera profundi</name>
    <dbReference type="NCBI Taxonomy" id="1658616"/>
    <lineage>
        <taxon>Bacteria</taxon>
        <taxon>Pseudomonadati</taxon>
        <taxon>Lentisphaerota</taxon>
        <taxon>Lentisphaeria</taxon>
        <taxon>Lentisphaerales</taxon>
        <taxon>Lentisphaeraceae</taxon>
        <taxon>Lentisphaera</taxon>
    </lineage>
</organism>
<protein>
    <submittedName>
        <fullName evidence="1">DUF2797 domain-containing protein</fullName>
    </submittedName>
</protein>
<dbReference type="Pfam" id="PF10977">
    <property type="entry name" value="DUF2797"/>
    <property type="match status" value="1"/>
</dbReference>
<keyword evidence="2" id="KW-1185">Reference proteome</keyword>
<dbReference type="RefSeq" id="WP_274153624.1">
    <property type="nucleotide sequence ID" value="NZ_CP117812.1"/>
</dbReference>